<name>A0ACC6KQS9_9SPHI</name>
<keyword evidence="1" id="KW-0255">Endonuclease</keyword>
<keyword evidence="1" id="KW-0378">Hydrolase</keyword>
<sequence>MKAANFLLYILSVLAFTGCSKVDSELKSEGAGVPGKASVQTTEAAAAATTFKTMSYNIHRGISPVTNTIDLQWIADVINNRNPKPDLVALQEVDVFTDRSGSTINQAKVLAEKTGMYFAFFRAMYYDGGEYGDAILSKYPIRAYYRYVLPANGGEGRSMGMIEVMIDGKPFNFAVTHLDHVSEATRLLQATEINRMVKDFRYPVILGGDFNATPGSSTVTKLKEYMVLGCNGGCPLTASAANPNVSIDHFFYESRGFNRFDYYTIVTQASDHLPLIATWTLK</sequence>
<proteinExistence type="predicted"/>
<protein>
    <submittedName>
        <fullName evidence="1">Endonuclease/exonuclease/phosphatase family metal-dependent hydrolase</fullName>
    </submittedName>
</protein>
<gene>
    <name evidence="1" type="ORF">J2X78_000099</name>
</gene>
<dbReference type="Proteomes" id="UP001246858">
    <property type="component" value="Unassembled WGS sequence"/>
</dbReference>
<reference evidence="1" key="1">
    <citation type="submission" date="2023-07" db="EMBL/GenBank/DDBJ databases">
        <title>Sorghum-associated microbial communities from plants grown in Nebraska, USA.</title>
        <authorList>
            <person name="Schachtman D."/>
        </authorList>
    </citation>
    <scope>NUCLEOTIDE SEQUENCE</scope>
    <source>
        <strain evidence="1">2697</strain>
    </source>
</reference>
<evidence type="ECO:0000313" key="1">
    <source>
        <dbReference type="EMBL" id="MDR6781547.1"/>
    </source>
</evidence>
<dbReference type="EMBL" id="JAVDTF010000001">
    <property type="protein sequence ID" value="MDR6781547.1"/>
    <property type="molecule type" value="Genomic_DNA"/>
</dbReference>
<keyword evidence="1" id="KW-0540">Nuclease</keyword>
<comment type="caution">
    <text evidence="1">The sequence shown here is derived from an EMBL/GenBank/DDBJ whole genome shotgun (WGS) entry which is preliminary data.</text>
</comment>
<organism evidence="1 2">
    <name type="scientific">Pedobacter africanus</name>
    <dbReference type="NCBI Taxonomy" id="151894"/>
    <lineage>
        <taxon>Bacteria</taxon>
        <taxon>Pseudomonadati</taxon>
        <taxon>Bacteroidota</taxon>
        <taxon>Sphingobacteriia</taxon>
        <taxon>Sphingobacteriales</taxon>
        <taxon>Sphingobacteriaceae</taxon>
        <taxon>Pedobacter</taxon>
    </lineage>
</organism>
<evidence type="ECO:0000313" key="2">
    <source>
        <dbReference type="Proteomes" id="UP001246858"/>
    </source>
</evidence>
<keyword evidence="2" id="KW-1185">Reference proteome</keyword>
<accession>A0ACC6KQS9</accession>